<accession>A0A5C5BC31</accession>
<organism evidence="1 2">
    <name type="scientific">Miniimonas arenae</name>
    <dbReference type="NCBI Taxonomy" id="676201"/>
    <lineage>
        <taxon>Bacteria</taxon>
        <taxon>Bacillati</taxon>
        <taxon>Actinomycetota</taxon>
        <taxon>Actinomycetes</taxon>
        <taxon>Micrococcales</taxon>
        <taxon>Beutenbergiaceae</taxon>
        <taxon>Miniimonas</taxon>
    </lineage>
</organism>
<gene>
    <name evidence="1" type="ORF">FH969_11230</name>
</gene>
<reference evidence="1 2" key="1">
    <citation type="submission" date="2019-06" db="EMBL/GenBank/DDBJ databases">
        <title>Draft genome sequence of Miniimonas arenae KCTC 19750T isolated from sea sand.</title>
        <authorList>
            <person name="Park S.-J."/>
        </authorList>
    </citation>
    <scope>NUCLEOTIDE SEQUENCE [LARGE SCALE GENOMIC DNA]</scope>
    <source>
        <strain evidence="1 2">KCTC 19750</strain>
    </source>
</reference>
<dbReference type="OrthoDB" id="5144172at2"/>
<dbReference type="AlphaFoldDB" id="A0A5C5BC31"/>
<evidence type="ECO:0000313" key="2">
    <source>
        <dbReference type="Proteomes" id="UP000313849"/>
    </source>
</evidence>
<name>A0A5C5BC31_9MICO</name>
<protein>
    <submittedName>
        <fullName evidence="1">Uncharacterized protein</fullName>
    </submittedName>
</protein>
<dbReference type="Proteomes" id="UP000313849">
    <property type="component" value="Unassembled WGS sequence"/>
</dbReference>
<keyword evidence="2" id="KW-1185">Reference proteome</keyword>
<evidence type="ECO:0000313" key="1">
    <source>
        <dbReference type="EMBL" id="TNU73446.1"/>
    </source>
</evidence>
<dbReference type="RefSeq" id="WP_139987296.1">
    <property type="nucleotide sequence ID" value="NZ_VENP01000045.1"/>
</dbReference>
<comment type="caution">
    <text evidence="1">The sequence shown here is derived from an EMBL/GenBank/DDBJ whole genome shotgun (WGS) entry which is preliminary data.</text>
</comment>
<dbReference type="EMBL" id="VENP01000045">
    <property type="protein sequence ID" value="TNU73446.1"/>
    <property type="molecule type" value="Genomic_DNA"/>
</dbReference>
<sequence length="290" mass="29898">MPRRSPAPSTWLTLVEQATTAYTGSARLRTERAASAGETAFRGGGFTLTLEVEPATAVFGDAPDGPVELTVQTALAERQREAPGALRFPPDLLRRVSYADQARPDARDDVLVLAVEPPVVRGLVGSDDDLPTAVATVHGWLTSGANEATILGDLSSAPAVAVVAGVELMLRSAADSADAAALIERVLAVEPLAAGAVRGVLELVDRAALGEGDLEVVADALLDRLGSETDPDAAVAVLGWLDAHGDVTGEEARSGLAAALPRLRELDAGDAGGDTTAWRAEIARFADAVE</sequence>
<proteinExistence type="predicted"/>